<organism evidence="5 6">
    <name type="scientific">Allostreptomyces psammosilenae</name>
    <dbReference type="NCBI Taxonomy" id="1892865"/>
    <lineage>
        <taxon>Bacteria</taxon>
        <taxon>Bacillati</taxon>
        <taxon>Actinomycetota</taxon>
        <taxon>Actinomycetes</taxon>
        <taxon>Kitasatosporales</taxon>
        <taxon>Streptomycetaceae</taxon>
        <taxon>Allostreptomyces</taxon>
    </lineage>
</organism>
<keyword evidence="6" id="KW-1185">Reference proteome</keyword>
<dbReference type="RefSeq" id="WP_179816574.1">
    <property type="nucleotide sequence ID" value="NZ_JACBZD010000002.1"/>
</dbReference>
<dbReference type="EMBL" id="JACBZD010000002">
    <property type="protein sequence ID" value="NYI07593.1"/>
    <property type="molecule type" value="Genomic_DNA"/>
</dbReference>
<protein>
    <submittedName>
        <fullName evidence="5">Ribokinase</fullName>
        <ecNumber evidence="5">2.7.1.15</ecNumber>
    </submittedName>
</protein>
<feature type="domain" description="Carbohydrate kinase PfkB" evidence="4">
    <location>
        <begin position="6"/>
        <end position="144"/>
    </location>
</feature>
<dbReference type="EC" id="2.7.1.15" evidence="5"/>
<reference evidence="5 6" key="1">
    <citation type="submission" date="2020-07" db="EMBL/GenBank/DDBJ databases">
        <title>Sequencing the genomes of 1000 actinobacteria strains.</title>
        <authorList>
            <person name="Klenk H.-P."/>
        </authorList>
    </citation>
    <scope>NUCLEOTIDE SEQUENCE [LARGE SCALE GENOMIC DNA]</scope>
    <source>
        <strain evidence="5 6">DSM 42178</strain>
    </source>
</reference>
<evidence type="ECO:0000313" key="5">
    <source>
        <dbReference type="EMBL" id="NYI07593.1"/>
    </source>
</evidence>
<sequence>MGNGTTRVAVVGHVEWTTIARAEHVPRRGEVIHADIAWEGPAGGGAVAAVQLAALAGECTFFTALGDDRSGARTRELLGSLGVRVLAAKRDGPTRGAVSLVDDTGERTTTTLGPRLQPATDDPLPWDTLAGYDAVHFVAGDVGVLRTARRAPVLVATTRELATVAAAGVRVDALVGSGEDPAERYDPTLLPRPPDLLVVTDGGRGGRYSRAGGPAGRYPAVPPPGPPVDSYGVGDTFAAALAYALGTRVGPAEALALAAGRGAACLCGRGPYRLPPVPPPVPVPGG</sequence>
<proteinExistence type="predicted"/>
<dbReference type="GO" id="GO:0004747">
    <property type="term" value="F:ribokinase activity"/>
    <property type="evidence" value="ECO:0007669"/>
    <property type="project" value="UniProtKB-EC"/>
</dbReference>
<feature type="region of interest" description="Disordered" evidence="3">
    <location>
        <begin position="180"/>
        <end position="205"/>
    </location>
</feature>
<evidence type="ECO:0000259" key="4">
    <source>
        <dbReference type="Pfam" id="PF00294"/>
    </source>
</evidence>
<dbReference type="Pfam" id="PF00294">
    <property type="entry name" value="PfkB"/>
    <property type="match status" value="2"/>
</dbReference>
<evidence type="ECO:0000256" key="2">
    <source>
        <dbReference type="ARBA" id="ARBA00022777"/>
    </source>
</evidence>
<dbReference type="Proteomes" id="UP000567795">
    <property type="component" value="Unassembled WGS sequence"/>
</dbReference>
<evidence type="ECO:0000256" key="1">
    <source>
        <dbReference type="ARBA" id="ARBA00022679"/>
    </source>
</evidence>
<evidence type="ECO:0000256" key="3">
    <source>
        <dbReference type="SAM" id="MobiDB-lite"/>
    </source>
</evidence>
<keyword evidence="1 5" id="KW-0808">Transferase</keyword>
<feature type="domain" description="Carbohydrate kinase PfkB" evidence="4">
    <location>
        <begin position="183"/>
        <end position="271"/>
    </location>
</feature>
<dbReference type="Gene3D" id="3.40.1190.20">
    <property type="match status" value="1"/>
</dbReference>
<name>A0A852ZYY3_9ACTN</name>
<dbReference type="InterPro" id="IPR011611">
    <property type="entry name" value="PfkB_dom"/>
</dbReference>
<gene>
    <name evidence="5" type="ORF">FHU37_004622</name>
</gene>
<dbReference type="SUPFAM" id="SSF53613">
    <property type="entry name" value="Ribokinase-like"/>
    <property type="match status" value="1"/>
</dbReference>
<comment type="caution">
    <text evidence="5">The sequence shown here is derived from an EMBL/GenBank/DDBJ whole genome shotgun (WGS) entry which is preliminary data.</text>
</comment>
<dbReference type="AlphaFoldDB" id="A0A852ZYY3"/>
<evidence type="ECO:0000313" key="6">
    <source>
        <dbReference type="Proteomes" id="UP000567795"/>
    </source>
</evidence>
<dbReference type="PANTHER" id="PTHR10584">
    <property type="entry name" value="SUGAR KINASE"/>
    <property type="match status" value="1"/>
</dbReference>
<keyword evidence="2 5" id="KW-0418">Kinase</keyword>
<dbReference type="PANTHER" id="PTHR10584:SF166">
    <property type="entry name" value="RIBOKINASE"/>
    <property type="match status" value="1"/>
</dbReference>
<accession>A0A852ZYY3</accession>
<dbReference type="InterPro" id="IPR029056">
    <property type="entry name" value="Ribokinase-like"/>
</dbReference>